<dbReference type="InterPro" id="IPR011992">
    <property type="entry name" value="EF-hand-dom_pair"/>
</dbReference>
<evidence type="ECO:0000256" key="6">
    <source>
        <dbReference type="ARBA" id="ARBA00022737"/>
    </source>
</evidence>
<dbReference type="InterPro" id="IPR000990">
    <property type="entry name" value="Innexin"/>
</dbReference>
<evidence type="ECO:0000256" key="13">
    <source>
        <dbReference type="ARBA" id="ARBA00023303"/>
    </source>
</evidence>
<dbReference type="CDD" id="cd00051">
    <property type="entry name" value="EFh"/>
    <property type="match status" value="1"/>
</dbReference>
<sequence>MSSLTGLSKRTPGGKHALSQSVDCISSQHTRALLPQGLRGIRANYVRLWQIEEGTRQASATYEVERTIGGSHATVASINRHFLWSPRIRHTISQLDADQAVAHPPISMFGRSAPQLFNRSRRSNGTTVSEHVDSARSSGRPYRSATVTPGPSISYLSTSALNIARSGMMLANGEALNRPSVSREEMEEFQQIFDMLDEDKSGYISCTELAHYTKSMGMQFDERELETMIAENDPDGDGQLDFEEFCHTLKKMSGIRHQTTWDEVIKQCFLVFDRNEAGSISEDDFRQVMMELGGITDEDVLDTVFAEADVDGNGLIEYEEFSAMTGRADDLTSTAAHSSGGRRLRASGAVGRPCCDLATDRTKRQYFKEKSTIPMLELFLSRLRALSPSLNGDAVDNFHSTVTSNLCIALAILVSWKQFGGRPIECMLPKRVPESWEAAAGITLSGPGANGGTNGASYQRRWRTIDDVLRAGGGDVQVPTRTEEARAGPPSRHGRALVSVTLCALLEPKSVDERQTDTQGLLRKQLSGALCFAFRPLSNYCSLTFRGSIEFFCSPRGAISTDRNV</sequence>
<keyword evidence="13" id="KW-0407">Ion channel</keyword>
<proteinExistence type="predicted"/>
<keyword evidence="16" id="KW-1185">Reference proteome</keyword>
<comment type="subcellular location">
    <subcellularLocation>
        <location evidence="1">Cell junction</location>
        <location evidence="1">Gap junction</location>
    </subcellularLocation>
    <subcellularLocation>
        <location evidence="2">Cell membrane</location>
        <topology evidence="2">Multi-pass membrane protein</topology>
    </subcellularLocation>
</comment>
<evidence type="ECO:0000256" key="4">
    <source>
        <dbReference type="ARBA" id="ARBA00022475"/>
    </source>
</evidence>
<dbReference type="Pfam" id="PF00876">
    <property type="entry name" value="Innexin"/>
    <property type="match status" value="1"/>
</dbReference>
<dbReference type="PROSITE" id="PS00018">
    <property type="entry name" value="EF_HAND_1"/>
    <property type="match status" value="3"/>
</dbReference>
<dbReference type="GO" id="GO:0043226">
    <property type="term" value="C:organelle"/>
    <property type="evidence" value="ECO:0007669"/>
    <property type="project" value="UniProtKB-ARBA"/>
</dbReference>
<evidence type="ECO:0000313" key="17">
    <source>
        <dbReference type="WBParaSite" id="PSAMB.scaffold654size44507.g7669.t1"/>
    </source>
</evidence>
<dbReference type="AlphaFoldDB" id="A0A914X586"/>
<evidence type="ECO:0000256" key="5">
    <source>
        <dbReference type="ARBA" id="ARBA00022692"/>
    </source>
</evidence>
<keyword evidence="9" id="KW-0965">Cell junction</keyword>
<feature type="domain" description="EF-hand" evidence="15">
    <location>
        <begin position="260"/>
        <end position="295"/>
    </location>
</feature>
<keyword evidence="4" id="KW-1003">Cell membrane</keyword>
<evidence type="ECO:0000259" key="15">
    <source>
        <dbReference type="PROSITE" id="PS50222"/>
    </source>
</evidence>
<keyword evidence="8" id="KW-0303">Gap junction</keyword>
<dbReference type="Gene3D" id="1.10.238.10">
    <property type="entry name" value="EF-hand"/>
    <property type="match status" value="2"/>
</dbReference>
<keyword evidence="6" id="KW-0677">Repeat</keyword>
<accession>A0A914X586</accession>
<feature type="domain" description="EF-hand" evidence="15">
    <location>
        <begin position="220"/>
        <end position="255"/>
    </location>
</feature>
<keyword evidence="5" id="KW-0812">Transmembrane</keyword>
<feature type="region of interest" description="Disordered" evidence="14">
    <location>
        <begin position="1"/>
        <end position="21"/>
    </location>
</feature>
<dbReference type="InterPro" id="IPR050145">
    <property type="entry name" value="Centrin_CML-like"/>
</dbReference>
<dbReference type="SUPFAM" id="SSF47473">
    <property type="entry name" value="EF-hand"/>
    <property type="match status" value="1"/>
</dbReference>
<evidence type="ECO:0000256" key="10">
    <source>
        <dbReference type="ARBA" id="ARBA00022989"/>
    </source>
</evidence>
<feature type="domain" description="EF-hand" evidence="15">
    <location>
        <begin position="296"/>
        <end position="331"/>
    </location>
</feature>
<keyword evidence="3" id="KW-0813">Transport</keyword>
<dbReference type="PROSITE" id="PS50222">
    <property type="entry name" value="EF_HAND_2"/>
    <property type="match status" value="4"/>
</dbReference>
<evidence type="ECO:0000256" key="8">
    <source>
        <dbReference type="ARBA" id="ARBA00022868"/>
    </source>
</evidence>
<dbReference type="FunFam" id="1.10.238.10:FF:000178">
    <property type="entry name" value="Calmodulin-2 A"/>
    <property type="match status" value="1"/>
</dbReference>
<keyword evidence="7" id="KW-0106">Calcium</keyword>
<dbReference type="Pfam" id="PF13499">
    <property type="entry name" value="EF-hand_7"/>
    <property type="match status" value="2"/>
</dbReference>
<reference evidence="17" key="1">
    <citation type="submission" date="2022-11" db="UniProtKB">
        <authorList>
            <consortium name="WormBaseParasite"/>
        </authorList>
    </citation>
    <scope>IDENTIFICATION</scope>
</reference>
<keyword evidence="11" id="KW-0406">Ion transport</keyword>
<dbReference type="InterPro" id="IPR018247">
    <property type="entry name" value="EF_Hand_1_Ca_BS"/>
</dbReference>
<feature type="region of interest" description="Disordered" evidence="14">
    <location>
        <begin position="118"/>
        <end position="148"/>
    </location>
</feature>
<evidence type="ECO:0000256" key="7">
    <source>
        <dbReference type="ARBA" id="ARBA00022837"/>
    </source>
</evidence>
<evidence type="ECO:0000256" key="2">
    <source>
        <dbReference type="ARBA" id="ARBA00004651"/>
    </source>
</evidence>
<evidence type="ECO:0000256" key="12">
    <source>
        <dbReference type="ARBA" id="ARBA00023136"/>
    </source>
</evidence>
<evidence type="ECO:0000256" key="3">
    <source>
        <dbReference type="ARBA" id="ARBA00022448"/>
    </source>
</evidence>
<dbReference type="InterPro" id="IPR002048">
    <property type="entry name" value="EF_hand_dom"/>
</dbReference>
<evidence type="ECO:0000313" key="16">
    <source>
        <dbReference type="Proteomes" id="UP000887566"/>
    </source>
</evidence>
<dbReference type="WBParaSite" id="PSAMB.scaffold654size44507.g7669.t1">
    <property type="protein sequence ID" value="PSAMB.scaffold654size44507.g7669.t1"/>
    <property type="gene ID" value="PSAMB.scaffold654size44507.g7669"/>
</dbReference>
<evidence type="ECO:0000256" key="11">
    <source>
        <dbReference type="ARBA" id="ARBA00023065"/>
    </source>
</evidence>
<protein>
    <submittedName>
        <fullName evidence="17">EF-hand domain-containing protein</fullName>
    </submittedName>
</protein>
<dbReference type="GO" id="GO:0005509">
    <property type="term" value="F:calcium ion binding"/>
    <property type="evidence" value="ECO:0007669"/>
    <property type="project" value="InterPro"/>
</dbReference>
<dbReference type="GO" id="GO:0005886">
    <property type="term" value="C:plasma membrane"/>
    <property type="evidence" value="ECO:0007669"/>
    <property type="project" value="UniProtKB-SubCell"/>
</dbReference>
<name>A0A914X586_9BILA</name>
<keyword evidence="12" id="KW-0472">Membrane</keyword>
<evidence type="ECO:0000256" key="9">
    <source>
        <dbReference type="ARBA" id="ARBA00022949"/>
    </source>
</evidence>
<dbReference type="GO" id="GO:0034220">
    <property type="term" value="P:monoatomic ion transmembrane transport"/>
    <property type="evidence" value="ECO:0007669"/>
    <property type="project" value="UniProtKB-KW"/>
</dbReference>
<keyword evidence="10" id="KW-1133">Transmembrane helix</keyword>
<feature type="domain" description="EF-hand" evidence="15">
    <location>
        <begin position="184"/>
        <end position="219"/>
    </location>
</feature>
<organism evidence="16 17">
    <name type="scientific">Plectus sambesii</name>
    <dbReference type="NCBI Taxonomy" id="2011161"/>
    <lineage>
        <taxon>Eukaryota</taxon>
        <taxon>Metazoa</taxon>
        <taxon>Ecdysozoa</taxon>
        <taxon>Nematoda</taxon>
        <taxon>Chromadorea</taxon>
        <taxon>Plectida</taxon>
        <taxon>Plectina</taxon>
        <taxon>Plectoidea</taxon>
        <taxon>Plectidae</taxon>
        <taxon>Plectus</taxon>
    </lineage>
</organism>
<dbReference type="SMART" id="SM00054">
    <property type="entry name" value="EFh"/>
    <property type="match status" value="4"/>
</dbReference>
<evidence type="ECO:0000256" key="1">
    <source>
        <dbReference type="ARBA" id="ARBA00004610"/>
    </source>
</evidence>
<evidence type="ECO:0000256" key="14">
    <source>
        <dbReference type="SAM" id="MobiDB-lite"/>
    </source>
</evidence>
<dbReference type="PANTHER" id="PTHR23050">
    <property type="entry name" value="CALCIUM BINDING PROTEIN"/>
    <property type="match status" value="1"/>
</dbReference>
<dbReference type="Proteomes" id="UP000887566">
    <property type="component" value="Unplaced"/>
</dbReference>
<feature type="compositionally biased region" description="Polar residues" evidence="14">
    <location>
        <begin position="118"/>
        <end position="129"/>
    </location>
</feature>
<dbReference type="GO" id="GO:0005921">
    <property type="term" value="C:gap junction"/>
    <property type="evidence" value="ECO:0007669"/>
    <property type="project" value="UniProtKB-SubCell"/>
</dbReference>